<name>A0AAV1H476_XYRNO</name>
<proteinExistence type="predicted"/>
<dbReference type="Proteomes" id="UP001178508">
    <property type="component" value="Chromosome 19"/>
</dbReference>
<dbReference type="EMBL" id="OY660882">
    <property type="protein sequence ID" value="CAJ1080795.1"/>
    <property type="molecule type" value="Genomic_DNA"/>
</dbReference>
<protein>
    <submittedName>
        <fullName evidence="1">Uncharacterized protein</fullName>
    </submittedName>
</protein>
<evidence type="ECO:0000313" key="1">
    <source>
        <dbReference type="EMBL" id="CAJ1080795.1"/>
    </source>
</evidence>
<keyword evidence="2" id="KW-1185">Reference proteome</keyword>
<accession>A0AAV1H476</accession>
<gene>
    <name evidence="1" type="ORF">XNOV1_A019136</name>
</gene>
<reference evidence="1" key="1">
    <citation type="submission" date="2023-08" db="EMBL/GenBank/DDBJ databases">
        <authorList>
            <person name="Alioto T."/>
            <person name="Alioto T."/>
            <person name="Gomez Garrido J."/>
        </authorList>
    </citation>
    <scope>NUCLEOTIDE SEQUENCE</scope>
</reference>
<evidence type="ECO:0000313" key="2">
    <source>
        <dbReference type="Proteomes" id="UP001178508"/>
    </source>
</evidence>
<organism evidence="1 2">
    <name type="scientific">Xyrichtys novacula</name>
    <name type="common">Pearly razorfish</name>
    <name type="synonym">Hemipteronotus novacula</name>
    <dbReference type="NCBI Taxonomy" id="13765"/>
    <lineage>
        <taxon>Eukaryota</taxon>
        <taxon>Metazoa</taxon>
        <taxon>Chordata</taxon>
        <taxon>Craniata</taxon>
        <taxon>Vertebrata</taxon>
        <taxon>Euteleostomi</taxon>
        <taxon>Actinopterygii</taxon>
        <taxon>Neopterygii</taxon>
        <taxon>Teleostei</taxon>
        <taxon>Neoteleostei</taxon>
        <taxon>Acanthomorphata</taxon>
        <taxon>Eupercaria</taxon>
        <taxon>Labriformes</taxon>
        <taxon>Labridae</taxon>
        <taxon>Xyrichtys</taxon>
    </lineage>
</organism>
<dbReference type="AlphaFoldDB" id="A0AAV1H476"/>
<sequence length="75" mass="8184">MAWILQASHLLPDNAKAPRGENLQGRALPVQSGIAAWGATEKVLDHQLDRDAALLLLRPSLWTVNCHAGLTRAKH</sequence>